<reference evidence="4" key="1">
    <citation type="submission" date="2020-07" db="EMBL/GenBank/DDBJ databases">
        <title>Multicomponent nature underlies the extraordinary mechanical properties of spider dragline silk.</title>
        <authorList>
            <person name="Kono N."/>
            <person name="Nakamura H."/>
            <person name="Mori M."/>
            <person name="Yoshida Y."/>
            <person name="Ohtoshi R."/>
            <person name="Malay A.D."/>
            <person name="Moran D.A.P."/>
            <person name="Tomita M."/>
            <person name="Numata K."/>
            <person name="Arakawa K."/>
        </authorList>
    </citation>
    <scope>NUCLEOTIDE SEQUENCE</scope>
</reference>
<protein>
    <recommendedName>
        <fullName evidence="3">C2H2-type domain-containing protein</fullName>
    </recommendedName>
</protein>
<evidence type="ECO:0000256" key="1">
    <source>
        <dbReference type="PROSITE-ProRule" id="PRU00042"/>
    </source>
</evidence>
<feature type="compositionally biased region" description="Polar residues" evidence="2">
    <location>
        <begin position="869"/>
        <end position="885"/>
    </location>
</feature>
<keyword evidence="5" id="KW-1185">Reference proteome</keyword>
<sequence length="942" mass="105121">MSKESDKIRNLRHSDGKVSEPSTNLNIEEVENLHSTSNPKLSEENHPRLEAVKEKKSKRDKTLVDEAEENNQFDCNKCGERFKDFESVIAHDCPHKETKIPSKLKSIFDLLHEKELPEHEADTSVNENISVSLTFKISNVSCKTSKDDSPPISECQSESNKTYVDKAEESKNKFDCKRCGVRFKSLKKMITHYCTQRQNKNALIKVSDLLQEMNYEKNNTYACEAKENIYKYKCKSCGERFKSFEGKITHDCTYGVLEKVAEQLQKMKSPELPTETSIKKNISVGLTSKISSPPSKISKNDFPESMSPTTCKKLSSTKTPKADSSRSRINLFASDKLQSSRRSLPSTTTKHTERKATKIVYNRYPIYVTPPRLIPPSQTLKDGSLSARDSATKNLFPTRKRSCSPTENRSLQTECIKKDSVQSLTLVTPKERSSSPPDLFKGEPSRILSRLDASYNLQSSRRSCTAITRRPPEIEVVGRVYTKYPALGTPPRSISLSHTQKDDSSGSVMDPVPINLFQSHQMYNTEMFSDPSGSVRIPTAITLDQSPRIFSSETSTDSSGSKVIPAAVNLVQSPEIYDTETITDSSANRMIPGTVITYSPSQLPRYYNVETLSDSSGSVMNPTSLIVETSCKYTTKSIPCSSGRILKPPPVDIFQSPYLYDATVKTISPQTDLKKYDSLISSTFANPKPAYSSFKMLSKDFSRSFITTAVDSSYQSSQGCNISPKEKFPQTERKSFVNIPAFETWTKSSPSSDDSSIFFNFSGASLRSQSQSPNSSEEEISPRKKWNKKNYAKYISFHKPIKPSSLKPFSKDSIESKESVKVNLSQLPMCSSISAEKLTPEIESGESKPLSSETSKQLSPSFTACIKDSSGSFVNPETKGASESPQCPKISDEKRSPQAKESAKEIYAKSLPFPTPKKGSPRRSRGNTPAKIKKQERRSISN</sequence>
<keyword evidence="1" id="KW-0862">Zinc</keyword>
<feature type="region of interest" description="Disordered" evidence="2">
    <location>
        <begin position="289"/>
        <end position="329"/>
    </location>
</feature>
<dbReference type="PROSITE" id="PS00028">
    <property type="entry name" value="ZINC_FINGER_C2H2_1"/>
    <property type="match status" value="1"/>
</dbReference>
<accession>A0A8X6GYB2</accession>
<dbReference type="EMBL" id="BMAO01006958">
    <property type="protein sequence ID" value="GFR12764.1"/>
    <property type="molecule type" value="Genomic_DNA"/>
</dbReference>
<gene>
    <name evidence="4" type="ORF">TNCT_467371</name>
</gene>
<feature type="domain" description="C2H2-type" evidence="3">
    <location>
        <begin position="73"/>
        <end position="100"/>
    </location>
</feature>
<feature type="compositionally biased region" description="Basic and acidic residues" evidence="2">
    <location>
        <begin position="1"/>
        <end position="18"/>
    </location>
</feature>
<organism evidence="4 5">
    <name type="scientific">Trichonephila clavata</name>
    <name type="common">Joro spider</name>
    <name type="synonym">Nephila clavata</name>
    <dbReference type="NCBI Taxonomy" id="2740835"/>
    <lineage>
        <taxon>Eukaryota</taxon>
        <taxon>Metazoa</taxon>
        <taxon>Ecdysozoa</taxon>
        <taxon>Arthropoda</taxon>
        <taxon>Chelicerata</taxon>
        <taxon>Arachnida</taxon>
        <taxon>Araneae</taxon>
        <taxon>Araneomorphae</taxon>
        <taxon>Entelegynae</taxon>
        <taxon>Araneoidea</taxon>
        <taxon>Nephilidae</taxon>
        <taxon>Trichonephila</taxon>
    </lineage>
</organism>
<feature type="compositionally biased region" description="Polar residues" evidence="2">
    <location>
        <begin position="306"/>
        <end position="319"/>
    </location>
</feature>
<keyword evidence="1" id="KW-0479">Metal-binding</keyword>
<dbReference type="AlphaFoldDB" id="A0A8X6GYB2"/>
<evidence type="ECO:0000256" key="2">
    <source>
        <dbReference type="SAM" id="MobiDB-lite"/>
    </source>
</evidence>
<feature type="compositionally biased region" description="Polar residues" evidence="2">
    <location>
        <begin position="849"/>
        <end position="862"/>
    </location>
</feature>
<feature type="compositionally biased region" description="Basic and acidic residues" evidence="2">
    <location>
        <begin position="41"/>
        <end position="54"/>
    </location>
</feature>
<evidence type="ECO:0000259" key="3">
    <source>
        <dbReference type="PROSITE" id="PS50157"/>
    </source>
</evidence>
<dbReference type="GO" id="GO:0008270">
    <property type="term" value="F:zinc ion binding"/>
    <property type="evidence" value="ECO:0007669"/>
    <property type="project" value="UniProtKB-KW"/>
</dbReference>
<proteinExistence type="predicted"/>
<feature type="region of interest" description="Disordered" evidence="2">
    <location>
        <begin position="835"/>
        <end position="942"/>
    </location>
</feature>
<comment type="caution">
    <text evidence="4">The sequence shown here is derived from an EMBL/GenBank/DDBJ whole genome shotgun (WGS) entry which is preliminary data.</text>
</comment>
<evidence type="ECO:0000313" key="4">
    <source>
        <dbReference type="EMBL" id="GFR12764.1"/>
    </source>
</evidence>
<dbReference type="Proteomes" id="UP000887116">
    <property type="component" value="Unassembled WGS sequence"/>
</dbReference>
<name>A0A8X6GYB2_TRICU</name>
<dbReference type="InterPro" id="IPR013087">
    <property type="entry name" value="Znf_C2H2_type"/>
</dbReference>
<feature type="compositionally biased region" description="Basic residues" evidence="2">
    <location>
        <begin position="919"/>
        <end position="936"/>
    </location>
</feature>
<keyword evidence="1" id="KW-0863">Zinc-finger</keyword>
<evidence type="ECO:0000313" key="5">
    <source>
        <dbReference type="Proteomes" id="UP000887116"/>
    </source>
</evidence>
<dbReference type="PROSITE" id="PS50157">
    <property type="entry name" value="ZINC_FINGER_C2H2_2"/>
    <property type="match status" value="1"/>
</dbReference>
<feature type="compositionally biased region" description="Basic and acidic residues" evidence="2">
    <location>
        <begin position="890"/>
        <end position="907"/>
    </location>
</feature>
<feature type="region of interest" description="Disordered" evidence="2">
    <location>
        <begin position="1"/>
        <end position="62"/>
    </location>
</feature>